<feature type="region of interest" description="Disordered" evidence="1">
    <location>
        <begin position="322"/>
        <end position="354"/>
    </location>
</feature>
<feature type="region of interest" description="Disordered" evidence="1">
    <location>
        <begin position="185"/>
        <end position="207"/>
    </location>
</feature>
<feature type="compositionally biased region" description="Basic and acidic residues" evidence="1">
    <location>
        <begin position="34"/>
        <end position="48"/>
    </location>
</feature>
<feature type="compositionally biased region" description="Basic and acidic residues" evidence="1">
    <location>
        <begin position="185"/>
        <end position="195"/>
    </location>
</feature>
<evidence type="ECO:0000313" key="2">
    <source>
        <dbReference type="EMBL" id="PLW06419.1"/>
    </source>
</evidence>
<comment type="caution">
    <text evidence="2">The sequence shown here is derived from an EMBL/GenBank/DDBJ whole genome shotgun (WGS) entry which is preliminary data.</text>
</comment>
<feature type="compositionally biased region" description="Low complexity" evidence="1">
    <location>
        <begin position="144"/>
        <end position="154"/>
    </location>
</feature>
<evidence type="ECO:0000256" key="1">
    <source>
        <dbReference type="SAM" id="MobiDB-lite"/>
    </source>
</evidence>
<dbReference type="Pfam" id="PF04614">
    <property type="entry name" value="Pex19"/>
    <property type="match status" value="1"/>
</dbReference>
<name>A0A2N5RZJ6_9BASI</name>
<dbReference type="AlphaFoldDB" id="A0A2N5RZJ6"/>
<reference evidence="2 3" key="1">
    <citation type="submission" date="2017-11" db="EMBL/GenBank/DDBJ databases">
        <title>De novo assembly and phasing of dikaryotic genomes from two isolates of Puccinia coronata f. sp. avenae, the causal agent of oat crown rust.</title>
        <authorList>
            <person name="Miller M.E."/>
            <person name="Zhang Y."/>
            <person name="Omidvar V."/>
            <person name="Sperschneider J."/>
            <person name="Schwessinger B."/>
            <person name="Raley C."/>
            <person name="Palmer J.M."/>
            <person name="Garnica D."/>
            <person name="Upadhyaya N."/>
            <person name="Rathjen J."/>
            <person name="Taylor J.M."/>
            <person name="Park R.F."/>
            <person name="Dodds P.N."/>
            <person name="Hirsch C.D."/>
            <person name="Kianian S.F."/>
            <person name="Figueroa M."/>
        </authorList>
    </citation>
    <scope>NUCLEOTIDE SEQUENCE [LARGE SCALE GENOMIC DNA]</scope>
    <source>
        <strain evidence="2">12SD80</strain>
    </source>
</reference>
<dbReference type="PANTHER" id="PTHR12774:SF2">
    <property type="entry name" value="PEROXISOMAL BIOGENESIS FACTOR 19"/>
    <property type="match status" value="1"/>
</dbReference>
<dbReference type="GO" id="GO:0033328">
    <property type="term" value="F:peroxisome membrane targeting sequence binding"/>
    <property type="evidence" value="ECO:0007669"/>
    <property type="project" value="TreeGrafter"/>
</dbReference>
<sequence length="354" mass="38053">MSSGKMPIGQVSIEDDMEEDFDDLLSKFGAPSDAEPKNEQRGRGEEVGVKASDTSRSNISNSRAQASSSSSSSEGTTTDGVNAEISDDFARDLAEGMEALLAGMNQEDGGEFKKHLEALVSASADGGGLNGASDLLDALNQHGPPDSALPSSSSAPPPLSTKGFPEPDGAAGTKNFQAAIQETMEKLKQSDDSAKAKSGASAVGEEDEKLSALFEKMMAGENGLPDENQLQTILQSFMEELMSKEIMYEPLKDMNRLFPDWIQENRSKLSAEELQRYETQSKIIEQVIRKFEDPSWDSDEKAGGDKFVTNQKEVIDLLTQMQDCGPPPKEILGDMPAGVFGEDGLPNPEQCLIS</sequence>
<evidence type="ECO:0000313" key="3">
    <source>
        <dbReference type="Proteomes" id="UP000235392"/>
    </source>
</evidence>
<dbReference type="GO" id="GO:0045046">
    <property type="term" value="P:protein import into peroxisome membrane"/>
    <property type="evidence" value="ECO:0007669"/>
    <property type="project" value="TreeGrafter"/>
</dbReference>
<dbReference type="PANTHER" id="PTHR12774">
    <property type="entry name" value="PEROXISOMAL BIOGENESIS FACTOR 19"/>
    <property type="match status" value="1"/>
</dbReference>
<dbReference type="EMBL" id="PGCI01001221">
    <property type="protein sequence ID" value="PLW06419.1"/>
    <property type="molecule type" value="Genomic_DNA"/>
</dbReference>
<feature type="compositionally biased region" description="Low complexity" evidence="1">
    <location>
        <begin position="55"/>
        <end position="73"/>
    </location>
</feature>
<feature type="compositionally biased region" description="Acidic residues" evidence="1">
    <location>
        <begin position="13"/>
        <end position="23"/>
    </location>
</feature>
<accession>A0A2N5RZJ6</accession>
<protein>
    <submittedName>
        <fullName evidence="2">Uncharacterized protein</fullName>
    </submittedName>
</protein>
<gene>
    <name evidence="2" type="ORF">PCASD_22911</name>
</gene>
<dbReference type="InterPro" id="IPR006708">
    <property type="entry name" value="Pex19"/>
</dbReference>
<dbReference type="Proteomes" id="UP000235392">
    <property type="component" value="Unassembled WGS sequence"/>
</dbReference>
<dbReference type="InterPro" id="IPR038322">
    <property type="entry name" value="Pex19_C_sf"/>
</dbReference>
<feature type="region of interest" description="Disordered" evidence="1">
    <location>
        <begin position="123"/>
        <end position="172"/>
    </location>
</feature>
<dbReference type="GO" id="GO:0005778">
    <property type="term" value="C:peroxisomal membrane"/>
    <property type="evidence" value="ECO:0007669"/>
    <property type="project" value="TreeGrafter"/>
</dbReference>
<dbReference type="Gene3D" id="1.20.120.900">
    <property type="entry name" value="Pex19, mPTS binding domain"/>
    <property type="match status" value="1"/>
</dbReference>
<organism evidence="2 3">
    <name type="scientific">Puccinia coronata f. sp. avenae</name>
    <dbReference type="NCBI Taxonomy" id="200324"/>
    <lineage>
        <taxon>Eukaryota</taxon>
        <taxon>Fungi</taxon>
        <taxon>Dikarya</taxon>
        <taxon>Basidiomycota</taxon>
        <taxon>Pucciniomycotina</taxon>
        <taxon>Pucciniomycetes</taxon>
        <taxon>Pucciniales</taxon>
        <taxon>Pucciniaceae</taxon>
        <taxon>Puccinia</taxon>
    </lineage>
</organism>
<feature type="region of interest" description="Disordered" evidence="1">
    <location>
        <begin position="1"/>
        <end position="90"/>
    </location>
</feature>
<proteinExistence type="predicted"/>